<dbReference type="EMBL" id="QXGJ01000004">
    <property type="protein sequence ID" value="RSX51205.1"/>
    <property type="molecule type" value="Genomic_DNA"/>
</dbReference>
<dbReference type="InterPro" id="IPR020846">
    <property type="entry name" value="MFS_dom"/>
</dbReference>
<evidence type="ECO:0000313" key="8">
    <source>
        <dbReference type="EMBL" id="RSX51205.1"/>
    </source>
</evidence>
<dbReference type="GO" id="GO:0005886">
    <property type="term" value="C:plasma membrane"/>
    <property type="evidence" value="ECO:0007669"/>
    <property type="project" value="UniProtKB-SubCell"/>
</dbReference>
<feature type="transmembrane region" description="Helical" evidence="6">
    <location>
        <begin position="48"/>
        <end position="69"/>
    </location>
</feature>
<dbReference type="RefSeq" id="WP_126029942.1">
    <property type="nucleotide sequence ID" value="NZ_JAFEJY010000004.1"/>
</dbReference>
<evidence type="ECO:0000256" key="5">
    <source>
        <dbReference type="ARBA" id="ARBA00023136"/>
    </source>
</evidence>
<evidence type="ECO:0000259" key="7">
    <source>
        <dbReference type="PROSITE" id="PS50850"/>
    </source>
</evidence>
<feature type="transmembrane region" description="Helical" evidence="6">
    <location>
        <begin position="320"/>
        <end position="345"/>
    </location>
</feature>
<proteinExistence type="predicted"/>
<feature type="transmembrane region" description="Helical" evidence="6">
    <location>
        <begin position="76"/>
        <end position="95"/>
    </location>
</feature>
<accession>A0A430FE80</accession>
<comment type="subcellular location">
    <subcellularLocation>
        <location evidence="1">Cell membrane</location>
        <topology evidence="1">Multi-pass membrane protein</topology>
    </subcellularLocation>
</comment>
<dbReference type="CDD" id="cd17337">
    <property type="entry name" value="MFS_CsbX"/>
    <property type="match status" value="1"/>
</dbReference>
<dbReference type="InterPro" id="IPR050189">
    <property type="entry name" value="MFS_Efflux_Transporters"/>
</dbReference>
<sequence>MAQGLMRRLLPGFLAIGVFMTGDGFELTFLSKYVVDQGFSPAQASMLFTMYGLVAALAGWASGVLAELFGAKRIMLIGAVSWIGLHLVFIGVALPSHMYPLMLLVYALRGMGYPLFIYSFVVLLAQTVDPGKLASAMGWFWTAYSFGIGVFGAYLPAFITPVIGEYYSLWVSLPFSLAGMLICLFFVPKTSNANLDAMSTSDKLRELSHGVTILGQNRQIALAAVLRVICNLTLYGFPVIMPLYLATHNNGGGAWFRVTEWSTIWGLLFVVTVFGNVFWGLMGDRFGWMRQMRWWGCWLSAAGTLAMYYAPQFFGHNLPVMYACAVVLGLGISAFVPMGAVFPALEPEHKGAAVSAHNLASGLTTFCGPFIATILLETVGFAGVCWAYAICYLGGSLISVWIRPKQPGFDEKGHRIPGAKTLGDALVEEQERSEQGQTTHRDAVSAANPSTVSLVVPTAA</sequence>
<name>A0A430FE80_9BIFI</name>
<dbReference type="GO" id="GO:0022857">
    <property type="term" value="F:transmembrane transporter activity"/>
    <property type="evidence" value="ECO:0007669"/>
    <property type="project" value="InterPro"/>
</dbReference>
<keyword evidence="9" id="KW-1185">Reference proteome</keyword>
<evidence type="ECO:0000256" key="3">
    <source>
        <dbReference type="ARBA" id="ARBA00022692"/>
    </source>
</evidence>
<comment type="caution">
    <text evidence="8">The sequence shown here is derived from an EMBL/GenBank/DDBJ whole genome shotgun (WGS) entry which is preliminary data.</text>
</comment>
<feature type="transmembrane region" description="Helical" evidence="6">
    <location>
        <begin position="381"/>
        <end position="402"/>
    </location>
</feature>
<evidence type="ECO:0000256" key="1">
    <source>
        <dbReference type="ARBA" id="ARBA00004651"/>
    </source>
</evidence>
<evidence type="ECO:0000313" key="9">
    <source>
        <dbReference type="Proteomes" id="UP000288607"/>
    </source>
</evidence>
<gene>
    <name evidence="8" type="ORF">D2E23_1050</name>
</gene>
<dbReference type="InterPro" id="IPR036259">
    <property type="entry name" value="MFS_trans_sf"/>
</dbReference>
<feature type="domain" description="Major facilitator superfamily (MFS) profile" evidence="7">
    <location>
        <begin position="1"/>
        <end position="407"/>
    </location>
</feature>
<feature type="transmembrane region" description="Helical" evidence="6">
    <location>
        <begin position="167"/>
        <end position="187"/>
    </location>
</feature>
<feature type="transmembrane region" description="Helical" evidence="6">
    <location>
        <begin position="224"/>
        <end position="244"/>
    </location>
</feature>
<dbReference type="Proteomes" id="UP000288607">
    <property type="component" value="Unassembled WGS sequence"/>
</dbReference>
<feature type="transmembrane region" description="Helical" evidence="6">
    <location>
        <begin position="264"/>
        <end position="282"/>
    </location>
</feature>
<feature type="transmembrane region" description="Helical" evidence="6">
    <location>
        <begin position="294"/>
        <end position="314"/>
    </location>
</feature>
<organism evidence="8 9">
    <name type="scientific">Bifidobacterium callimiconis</name>
    <dbReference type="NCBI Taxonomy" id="2306973"/>
    <lineage>
        <taxon>Bacteria</taxon>
        <taxon>Bacillati</taxon>
        <taxon>Actinomycetota</taxon>
        <taxon>Actinomycetes</taxon>
        <taxon>Bifidobacteriales</taxon>
        <taxon>Bifidobacteriaceae</taxon>
        <taxon>Bifidobacterium</taxon>
    </lineage>
</organism>
<protein>
    <submittedName>
        <fullName evidence="8">Permease</fullName>
    </submittedName>
</protein>
<feature type="transmembrane region" description="Helical" evidence="6">
    <location>
        <begin position="357"/>
        <end position="375"/>
    </location>
</feature>
<dbReference type="AlphaFoldDB" id="A0A430FE80"/>
<evidence type="ECO:0000256" key="6">
    <source>
        <dbReference type="SAM" id="Phobius"/>
    </source>
</evidence>
<evidence type="ECO:0000256" key="2">
    <source>
        <dbReference type="ARBA" id="ARBA00022475"/>
    </source>
</evidence>
<dbReference type="PANTHER" id="PTHR43124">
    <property type="entry name" value="PURINE EFFLUX PUMP PBUE"/>
    <property type="match status" value="1"/>
</dbReference>
<dbReference type="NCBIfam" id="TIGR00897">
    <property type="entry name" value="2A0118"/>
    <property type="match status" value="1"/>
</dbReference>
<dbReference type="Gene3D" id="1.20.1250.20">
    <property type="entry name" value="MFS general substrate transporter like domains"/>
    <property type="match status" value="2"/>
</dbReference>
<dbReference type="PANTHER" id="PTHR43124:SF3">
    <property type="entry name" value="CHLORAMPHENICOL EFFLUX PUMP RV0191"/>
    <property type="match status" value="1"/>
</dbReference>
<feature type="transmembrane region" description="Helical" evidence="6">
    <location>
        <begin position="136"/>
        <end position="155"/>
    </location>
</feature>
<dbReference type="InterPro" id="IPR011701">
    <property type="entry name" value="MFS"/>
</dbReference>
<keyword evidence="3 6" id="KW-0812">Transmembrane</keyword>
<reference evidence="8 9" key="1">
    <citation type="submission" date="2018-09" db="EMBL/GenBank/DDBJ databases">
        <title>Characterization of the phylogenetic diversity of five novel species belonging to the genus Bifidobacterium.</title>
        <authorList>
            <person name="Lugli G.A."/>
            <person name="Duranti S."/>
            <person name="Milani C."/>
        </authorList>
    </citation>
    <scope>NUCLEOTIDE SEQUENCE [LARGE SCALE GENOMIC DNA]</scope>
    <source>
        <strain evidence="8 9">2028B</strain>
    </source>
</reference>
<keyword evidence="5 6" id="KW-0472">Membrane</keyword>
<keyword evidence="4 6" id="KW-1133">Transmembrane helix</keyword>
<dbReference type="OrthoDB" id="3522477at2"/>
<dbReference type="Pfam" id="PF07690">
    <property type="entry name" value="MFS_1"/>
    <property type="match status" value="1"/>
</dbReference>
<keyword evidence="2" id="KW-1003">Cell membrane</keyword>
<dbReference type="SUPFAM" id="SSF103473">
    <property type="entry name" value="MFS general substrate transporter"/>
    <property type="match status" value="1"/>
</dbReference>
<evidence type="ECO:0000256" key="4">
    <source>
        <dbReference type="ARBA" id="ARBA00022989"/>
    </source>
</evidence>
<feature type="transmembrane region" description="Helical" evidence="6">
    <location>
        <begin position="101"/>
        <end position="124"/>
    </location>
</feature>
<dbReference type="InterPro" id="IPR004748">
    <property type="entry name" value="Polyol_permease-like"/>
</dbReference>
<dbReference type="PROSITE" id="PS50850">
    <property type="entry name" value="MFS"/>
    <property type="match status" value="1"/>
</dbReference>